<dbReference type="GO" id="GO:0005737">
    <property type="term" value="C:cytoplasm"/>
    <property type="evidence" value="ECO:0007669"/>
    <property type="project" value="TreeGrafter"/>
</dbReference>
<comment type="function">
    <text evidence="1 11">Catalyzes the NADPH-dependent reduction of ketopantoate into pantoic acid.</text>
</comment>
<organism evidence="15 16">
    <name type="scientific">Kineosporia babensis</name>
    <dbReference type="NCBI Taxonomy" id="499548"/>
    <lineage>
        <taxon>Bacteria</taxon>
        <taxon>Bacillati</taxon>
        <taxon>Actinomycetota</taxon>
        <taxon>Actinomycetes</taxon>
        <taxon>Kineosporiales</taxon>
        <taxon>Kineosporiaceae</taxon>
        <taxon>Kineosporia</taxon>
    </lineage>
</organism>
<comment type="catalytic activity">
    <reaction evidence="10 11">
        <text>(R)-pantoate + NADP(+) = 2-dehydropantoate + NADPH + H(+)</text>
        <dbReference type="Rhea" id="RHEA:16233"/>
        <dbReference type="ChEBI" id="CHEBI:11561"/>
        <dbReference type="ChEBI" id="CHEBI:15378"/>
        <dbReference type="ChEBI" id="CHEBI:15980"/>
        <dbReference type="ChEBI" id="CHEBI:57783"/>
        <dbReference type="ChEBI" id="CHEBI:58349"/>
        <dbReference type="EC" id="1.1.1.169"/>
    </reaction>
</comment>
<evidence type="ECO:0000256" key="1">
    <source>
        <dbReference type="ARBA" id="ARBA00002919"/>
    </source>
</evidence>
<dbReference type="Proteomes" id="UP001138997">
    <property type="component" value="Unassembled WGS sequence"/>
</dbReference>
<evidence type="ECO:0000256" key="9">
    <source>
        <dbReference type="ARBA" id="ARBA00032024"/>
    </source>
</evidence>
<dbReference type="GO" id="GO:0008677">
    <property type="term" value="F:2-dehydropantoate 2-reductase activity"/>
    <property type="evidence" value="ECO:0007669"/>
    <property type="project" value="UniProtKB-EC"/>
</dbReference>
<dbReference type="InterPro" id="IPR008927">
    <property type="entry name" value="6-PGluconate_DH-like_C_sf"/>
</dbReference>
<accession>A0A9X1NA65</accession>
<evidence type="ECO:0000256" key="7">
    <source>
        <dbReference type="ARBA" id="ARBA00022857"/>
    </source>
</evidence>
<dbReference type="AlphaFoldDB" id="A0A9X1NA65"/>
<dbReference type="NCBIfam" id="TIGR00745">
    <property type="entry name" value="apbA_panE"/>
    <property type="match status" value="1"/>
</dbReference>
<dbReference type="EC" id="1.1.1.169" evidence="4 11"/>
<dbReference type="PANTHER" id="PTHR43765">
    <property type="entry name" value="2-DEHYDROPANTOATE 2-REDUCTASE-RELATED"/>
    <property type="match status" value="1"/>
</dbReference>
<evidence type="ECO:0000256" key="4">
    <source>
        <dbReference type="ARBA" id="ARBA00013014"/>
    </source>
</evidence>
<dbReference type="InterPro" id="IPR003710">
    <property type="entry name" value="ApbA"/>
</dbReference>
<proteinExistence type="inferred from homology"/>
<feature type="region of interest" description="Disordered" evidence="12">
    <location>
        <begin position="308"/>
        <end position="349"/>
    </location>
</feature>
<evidence type="ECO:0000256" key="11">
    <source>
        <dbReference type="RuleBase" id="RU362068"/>
    </source>
</evidence>
<dbReference type="SUPFAM" id="SSF51735">
    <property type="entry name" value="NAD(P)-binding Rossmann-fold domains"/>
    <property type="match status" value="1"/>
</dbReference>
<dbReference type="Gene3D" id="1.10.1040.10">
    <property type="entry name" value="N-(1-d-carboxylethyl)-l-norvaline Dehydrogenase, domain 2"/>
    <property type="match status" value="1"/>
</dbReference>
<feature type="domain" description="Ketopantoate reductase C-terminal" evidence="14">
    <location>
        <begin position="189"/>
        <end position="303"/>
    </location>
</feature>
<evidence type="ECO:0000256" key="8">
    <source>
        <dbReference type="ARBA" id="ARBA00023002"/>
    </source>
</evidence>
<evidence type="ECO:0000313" key="16">
    <source>
        <dbReference type="Proteomes" id="UP001138997"/>
    </source>
</evidence>
<sequence>MSSRYVIIGAGAIGALLAAQLHLAGKPVVLVARGRNLEAIRAHGVRVRRPSNTEQVRVPVVAGPHELQLTSDDVLVLTTKTQDAEQVLAEWAWQPVAPDRVAADLPLLTFQNGLATEDLALRRFAQVYGVSIGVAASYLTPGEVVSPSYPIIGVVWLGRYPRPAAHEPHAEQYLRDLREAGYDGSLVEDIRAYKARKLLLNLANGLGVLQGSDSERDQAREKLVQEARAVFRAAGIEVTQAAPGHLSVEPVPGHEPGHLSTWQSFARGASSEVDYLNGEIVLLGRRHRVPTPVNERLQRLLGAQAAAGLPPGTHHVADVLTNDRSPNYVGPRNRVGRSEGRTHEPAHHR</sequence>
<evidence type="ECO:0000259" key="13">
    <source>
        <dbReference type="Pfam" id="PF02558"/>
    </source>
</evidence>
<dbReference type="PANTHER" id="PTHR43765:SF2">
    <property type="entry name" value="2-DEHYDROPANTOATE 2-REDUCTASE"/>
    <property type="match status" value="1"/>
</dbReference>
<dbReference type="EMBL" id="JAJOMB010000002">
    <property type="protein sequence ID" value="MCD5310139.1"/>
    <property type="molecule type" value="Genomic_DNA"/>
</dbReference>
<comment type="similarity">
    <text evidence="3 11">Belongs to the ketopantoate reductase family.</text>
</comment>
<dbReference type="GO" id="GO:0015940">
    <property type="term" value="P:pantothenate biosynthetic process"/>
    <property type="evidence" value="ECO:0007669"/>
    <property type="project" value="UniProtKB-KW"/>
</dbReference>
<keyword evidence="8 11" id="KW-0560">Oxidoreductase</keyword>
<dbReference type="InterPro" id="IPR050838">
    <property type="entry name" value="Ketopantoate_reductase"/>
</dbReference>
<evidence type="ECO:0000256" key="2">
    <source>
        <dbReference type="ARBA" id="ARBA00004994"/>
    </source>
</evidence>
<dbReference type="GO" id="GO:0050661">
    <property type="term" value="F:NADP binding"/>
    <property type="evidence" value="ECO:0007669"/>
    <property type="project" value="TreeGrafter"/>
</dbReference>
<keyword evidence="6 11" id="KW-0566">Pantothenate biosynthesis</keyword>
<evidence type="ECO:0000256" key="10">
    <source>
        <dbReference type="ARBA" id="ARBA00048793"/>
    </source>
</evidence>
<keyword evidence="7 11" id="KW-0521">NADP</keyword>
<name>A0A9X1NA65_9ACTN</name>
<evidence type="ECO:0000256" key="12">
    <source>
        <dbReference type="SAM" id="MobiDB-lite"/>
    </source>
</evidence>
<dbReference type="InterPro" id="IPR013332">
    <property type="entry name" value="KPR_N"/>
</dbReference>
<dbReference type="Pfam" id="PF02558">
    <property type="entry name" value="ApbA"/>
    <property type="match status" value="1"/>
</dbReference>
<comment type="pathway">
    <text evidence="2 11">Cofactor biosynthesis; (R)-pantothenate biosynthesis; (R)-pantoate from 3-methyl-2-oxobutanoate: step 2/2.</text>
</comment>
<feature type="domain" description="Ketopantoate reductase N-terminal" evidence="13">
    <location>
        <begin position="6"/>
        <end position="146"/>
    </location>
</feature>
<dbReference type="Pfam" id="PF08546">
    <property type="entry name" value="ApbA_C"/>
    <property type="match status" value="1"/>
</dbReference>
<dbReference type="InterPro" id="IPR013752">
    <property type="entry name" value="KPA_reductase"/>
</dbReference>
<dbReference type="InterPro" id="IPR013328">
    <property type="entry name" value="6PGD_dom2"/>
</dbReference>
<dbReference type="RefSeq" id="WP_231439067.1">
    <property type="nucleotide sequence ID" value="NZ_JAJOMB010000002.1"/>
</dbReference>
<keyword evidence="16" id="KW-1185">Reference proteome</keyword>
<dbReference type="Gene3D" id="3.40.50.720">
    <property type="entry name" value="NAD(P)-binding Rossmann-like Domain"/>
    <property type="match status" value="1"/>
</dbReference>
<dbReference type="InterPro" id="IPR036291">
    <property type="entry name" value="NAD(P)-bd_dom_sf"/>
</dbReference>
<evidence type="ECO:0000259" key="14">
    <source>
        <dbReference type="Pfam" id="PF08546"/>
    </source>
</evidence>
<dbReference type="SUPFAM" id="SSF48179">
    <property type="entry name" value="6-phosphogluconate dehydrogenase C-terminal domain-like"/>
    <property type="match status" value="1"/>
</dbReference>
<evidence type="ECO:0000313" key="15">
    <source>
        <dbReference type="EMBL" id="MCD5310139.1"/>
    </source>
</evidence>
<evidence type="ECO:0000256" key="5">
    <source>
        <dbReference type="ARBA" id="ARBA00019465"/>
    </source>
</evidence>
<evidence type="ECO:0000256" key="6">
    <source>
        <dbReference type="ARBA" id="ARBA00022655"/>
    </source>
</evidence>
<reference evidence="15" key="1">
    <citation type="submission" date="2021-11" db="EMBL/GenBank/DDBJ databases">
        <title>Streptomyces corallinus and Kineosporia corallina sp. nov., two new coral-derived marine actinobacteria.</title>
        <authorList>
            <person name="Buangrab K."/>
            <person name="Sutthacheep M."/>
            <person name="Yeemin T."/>
            <person name="Harunari E."/>
            <person name="Igarashi Y."/>
            <person name="Sripreechasak P."/>
            <person name="Kanchanasin P."/>
            <person name="Tanasupawat S."/>
            <person name="Phongsopitanun W."/>
        </authorList>
    </citation>
    <scope>NUCLEOTIDE SEQUENCE</scope>
    <source>
        <strain evidence="15">JCM 31032</strain>
    </source>
</reference>
<feature type="compositionally biased region" description="Basic and acidic residues" evidence="12">
    <location>
        <begin position="336"/>
        <end position="349"/>
    </location>
</feature>
<protein>
    <recommendedName>
        <fullName evidence="5 11">2-dehydropantoate 2-reductase</fullName>
        <ecNumber evidence="4 11">1.1.1.169</ecNumber>
    </recommendedName>
    <alternativeName>
        <fullName evidence="9 11">Ketopantoate reductase</fullName>
    </alternativeName>
</protein>
<comment type="caution">
    <text evidence="15">The sequence shown here is derived from an EMBL/GenBank/DDBJ whole genome shotgun (WGS) entry which is preliminary data.</text>
</comment>
<evidence type="ECO:0000256" key="3">
    <source>
        <dbReference type="ARBA" id="ARBA00007870"/>
    </source>
</evidence>
<gene>
    <name evidence="15" type="ORF">LR394_04475</name>
</gene>